<organism evidence="1 2">
    <name type="scientific">Candidatus Accumulibacter phosphatis</name>
    <dbReference type="NCBI Taxonomy" id="327160"/>
    <lineage>
        <taxon>Bacteria</taxon>
        <taxon>Pseudomonadati</taxon>
        <taxon>Pseudomonadota</taxon>
        <taxon>Betaproteobacteria</taxon>
        <taxon>Candidatus Accumulibacter</taxon>
    </lineage>
</organism>
<keyword evidence="2" id="KW-1185">Reference proteome</keyword>
<dbReference type="EMBL" id="SPMY01000001">
    <property type="protein sequence ID" value="NMQ26330.1"/>
    <property type="molecule type" value="Genomic_DNA"/>
</dbReference>
<proteinExistence type="predicted"/>
<dbReference type="Proteomes" id="UP000749010">
    <property type="component" value="Unassembled WGS sequence"/>
</dbReference>
<accession>A0ABX1TSA7</accession>
<evidence type="ECO:0000313" key="1">
    <source>
        <dbReference type="EMBL" id="NMQ26330.1"/>
    </source>
</evidence>
<dbReference type="RefSeq" id="WP_169064780.1">
    <property type="nucleotide sequence ID" value="NZ_SPMY01000001.1"/>
</dbReference>
<sequence length="71" mass="7678">MRQRLEAPALFIRTKGEQRTGDALRVGDMDRRQASRIVSPAARVDLDELQLANGNSSFATGSATSGFSILV</sequence>
<reference evidence="1 2" key="1">
    <citation type="submission" date="2019-03" db="EMBL/GenBank/DDBJ databases">
        <title>Metabolic reconstructions from genomes of highly enriched 'Candidatus Accumulibacter' and 'Candidatus Competibacter' bioreactor populations.</title>
        <authorList>
            <person name="Annavajhala M.K."/>
            <person name="Welles L."/>
            <person name="Abbas B."/>
            <person name="Sorokin D."/>
            <person name="Park H."/>
            <person name="Van Loosdrecht M."/>
            <person name="Chandran K."/>
        </authorList>
    </citation>
    <scope>NUCLEOTIDE SEQUENCE [LARGE SCALE GENOMIC DNA]</scope>
    <source>
        <strain evidence="1 2">SBR_S</strain>
    </source>
</reference>
<name>A0ABX1TSA7_9PROT</name>
<evidence type="ECO:0000313" key="2">
    <source>
        <dbReference type="Proteomes" id="UP000749010"/>
    </source>
</evidence>
<evidence type="ECO:0008006" key="3">
    <source>
        <dbReference type="Google" id="ProtNLM"/>
    </source>
</evidence>
<protein>
    <recommendedName>
        <fullName evidence="3">TonB-dependent receptor</fullName>
    </recommendedName>
</protein>
<gene>
    <name evidence="1" type="ORF">E4Q23_00240</name>
</gene>
<comment type="caution">
    <text evidence="1">The sequence shown here is derived from an EMBL/GenBank/DDBJ whole genome shotgun (WGS) entry which is preliminary data.</text>
</comment>